<dbReference type="InterPro" id="IPR002831">
    <property type="entry name" value="Tscrpt_reg_TrmB_N"/>
</dbReference>
<evidence type="ECO:0000259" key="1">
    <source>
        <dbReference type="SMART" id="SM00421"/>
    </source>
</evidence>
<protein>
    <submittedName>
        <fullName evidence="2">Helix-turn-helix domain-containing protein</fullName>
    </submittedName>
</protein>
<dbReference type="SMART" id="SM00421">
    <property type="entry name" value="HTH_LUXR"/>
    <property type="match status" value="1"/>
</dbReference>
<dbReference type="PANTHER" id="PTHR34293:SF1">
    <property type="entry name" value="HTH-TYPE TRANSCRIPTIONAL REGULATOR TRMBL2"/>
    <property type="match status" value="1"/>
</dbReference>
<reference evidence="3" key="1">
    <citation type="journal article" date="2019" name="Int. J. Syst. Evol. Microbiol.">
        <title>The Global Catalogue of Microorganisms (GCM) 10K type strain sequencing project: providing services to taxonomists for standard genome sequencing and annotation.</title>
        <authorList>
            <consortium name="The Broad Institute Genomics Platform"/>
            <consortium name="The Broad Institute Genome Sequencing Center for Infectious Disease"/>
            <person name="Wu L."/>
            <person name="Ma J."/>
        </authorList>
    </citation>
    <scope>NUCLEOTIDE SEQUENCE [LARGE SCALE GENOMIC DNA]</scope>
    <source>
        <strain evidence="3">CGMCC 1.13681</strain>
    </source>
</reference>
<dbReference type="InterPro" id="IPR016032">
    <property type="entry name" value="Sig_transdc_resp-reg_C-effctor"/>
</dbReference>
<evidence type="ECO:0000313" key="3">
    <source>
        <dbReference type="Proteomes" id="UP001596413"/>
    </source>
</evidence>
<name>A0ABW2GKM7_9ACTN</name>
<keyword evidence="3" id="KW-1185">Reference proteome</keyword>
<comment type="caution">
    <text evidence="2">The sequence shown here is derived from an EMBL/GenBank/DDBJ whole genome shotgun (WGS) entry which is preliminary data.</text>
</comment>
<dbReference type="InterPro" id="IPR036388">
    <property type="entry name" value="WH-like_DNA-bd_sf"/>
</dbReference>
<evidence type="ECO:0000313" key="2">
    <source>
        <dbReference type="EMBL" id="MFC7221227.1"/>
    </source>
</evidence>
<dbReference type="InterPro" id="IPR000792">
    <property type="entry name" value="Tscrpt_reg_LuxR_C"/>
</dbReference>
<dbReference type="EMBL" id="JBHSZO010000055">
    <property type="protein sequence ID" value="MFC7221227.1"/>
    <property type="molecule type" value="Genomic_DNA"/>
</dbReference>
<dbReference type="PANTHER" id="PTHR34293">
    <property type="entry name" value="HTH-TYPE TRANSCRIPTIONAL REGULATOR TRMBL2"/>
    <property type="match status" value="1"/>
</dbReference>
<dbReference type="SUPFAM" id="SSF46894">
    <property type="entry name" value="C-terminal effector domain of the bipartite response regulators"/>
    <property type="match status" value="1"/>
</dbReference>
<organism evidence="2 3">
    <name type="scientific">Streptomyces polyrhachis</name>
    <dbReference type="NCBI Taxonomy" id="1282885"/>
    <lineage>
        <taxon>Bacteria</taxon>
        <taxon>Bacillati</taxon>
        <taxon>Actinomycetota</taxon>
        <taxon>Actinomycetes</taxon>
        <taxon>Kitasatosporales</taxon>
        <taxon>Streptomycetaceae</taxon>
        <taxon>Streptomyces</taxon>
    </lineage>
</organism>
<dbReference type="Proteomes" id="UP001596413">
    <property type="component" value="Unassembled WGS sequence"/>
</dbReference>
<dbReference type="Gene3D" id="1.10.10.10">
    <property type="entry name" value="Winged helix-like DNA-binding domain superfamily/Winged helix DNA-binding domain"/>
    <property type="match status" value="2"/>
</dbReference>
<dbReference type="InterPro" id="IPR051797">
    <property type="entry name" value="TrmB-like"/>
</dbReference>
<gene>
    <name evidence="2" type="ORF">ACFQLX_24135</name>
</gene>
<dbReference type="Pfam" id="PF00196">
    <property type="entry name" value="GerE"/>
    <property type="match status" value="1"/>
</dbReference>
<dbReference type="RefSeq" id="WP_386418439.1">
    <property type="nucleotide sequence ID" value="NZ_JBHSZO010000055.1"/>
</dbReference>
<proteinExistence type="predicted"/>
<dbReference type="Pfam" id="PF01978">
    <property type="entry name" value="TrmB"/>
    <property type="match status" value="1"/>
</dbReference>
<feature type="domain" description="HTH luxR-type" evidence="1">
    <location>
        <begin position="275"/>
        <end position="332"/>
    </location>
</feature>
<accession>A0ABW2GKM7</accession>
<sequence>MLEAAGIDAGEERVYRFLVGVREAEVAAVAGQVGLDIAQARGVLGSLHDKGLVGRVAAAGGAVRYVPVAPDAALRPLLLRGQEALEGARRGVEQLAEEYRAGGRRHDAGQLVEVITGVSVIRQRLRHLAYGAKEMQWLCKAGHVALPASENDEEWELLARGVRYKAVYERALLEEPGMVDNVAGSIRAGEQARAVGTLPVRLVIADRSIAICPLVPGGSGGPDGSLGEPTAAVVRSSSLLDALIALFESQWAAASPLHVTDSGELADFGGSSRPGGHVADDERYLLSLVVAGVADKAIASQLRVSQRTVQRRIQVLMQRAGAATRTQLVWQAARRGWLS</sequence>